<name>A0A2H3CRP6_ARMGA</name>
<gene>
    <name evidence="1" type="ORF">ARMGADRAFT_943245</name>
</gene>
<dbReference type="Proteomes" id="UP000217790">
    <property type="component" value="Unassembled WGS sequence"/>
</dbReference>
<reference evidence="2" key="1">
    <citation type="journal article" date="2017" name="Nat. Ecol. Evol.">
        <title>Genome expansion and lineage-specific genetic innovations in the forest pathogenic fungi Armillaria.</title>
        <authorList>
            <person name="Sipos G."/>
            <person name="Prasanna A.N."/>
            <person name="Walter M.C."/>
            <person name="O'Connor E."/>
            <person name="Balint B."/>
            <person name="Krizsan K."/>
            <person name="Kiss B."/>
            <person name="Hess J."/>
            <person name="Varga T."/>
            <person name="Slot J."/>
            <person name="Riley R."/>
            <person name="Boka B."/>
            <person name="Rigling D."/>
            <person name="Barry K."/>
            <person name="Lee J."/>
            <person name="Mihaltcheva S."/>
            <person name="LaButti K."/>
            <person name="Lipzen A."/>
            <person name="Waldron R."/>
            <person name="Moloney N.M."/>
            <person name="Sperisen C."/>
            <person name="Kredics L."/>
            <person name="Vagvoelgyi C."/>
            <person name="Patrignani A."/>
            <person name="Fitzpatrick D."/>
            <person name="Nagy I."/>
            <person name="Doyle S."/>
            <person name="Anderson J.B."/>
            <person name="Grigoriev I.V."/>
            <person name="Gueldener U."/>
            <person name="Muensterkoetter M."/>
            <person name="Nagy L.G."/>
        </authorList>
    </citation>
    <scope>NUCLEOTIDE SEQUENCE [LARGE SCALE GENOMIC DNA]</scope>
    <source>
        <strain evidence="2">Ar21-2</strain>
    </source>
</reference>
<sequence>MTLRQDLPDITPHRLLCHPLFCTYLTTQLPDIPQPMAMDLHPSLANLDHLDTLINIAIKQEHPEGTGWNGMFLHPILLSLFI</sequence>
<accession>A0A2H3CRP6</accession>
<dbReference type="InParanoid" id="A0A2H3CRP6"/>
<dbReference type="OrthoDB" id="3268409at2759"/>
<dbReference type="EMBL" id="KZ293697">
    <property type="protein sequence ID" value="PBK84530.1"/>
    <property type="molecule type" value="Genomic_DNA"/>
</dbReference>
<proteinExistence type="predicted"/>
<organism evidence="1 2">
    <name type="scientific">Armillaria gallica</name>
    <name type="common">Bulbous honey fungus</name>
    <name type="synonym">Armillaria bulbosa</name>
    <dbReference type="NCBI Taxonomy" id="47427"/>
    <lineage>
        <taxon>Eukaryota</taxon>
        <taxon>Fungi</taxon>
        <taxon>Dikarya</taxon>
        <taxon>Basidiomycota</taxon>
        <taxon>Agaricomycotina</taxon>
        <taxon>Agaricomycetes</taxon>
        <taxon>Agaricomycetidae</taxon>
        <taxon>Agaricales</taxon>
        <taxon>Marasmiineae</taxon>
        <taxon>Physalacriaceae</taxon>
        <taxon>Armillaria</taxon>
    </lineage>
</organism>
<evidence type="ECO:0000313" key="2">
    <source>
        <dbReference type="Proteomes" id="UP000217790"/>
    </source>
</evidence>
<evidence type="ECO:0000313" key="1">
    <source>
        <dbReference type="EMBL" id="PBK84530.1"/>
    </source>
</evidence>
<keyword evidence="2" id="KW-1185">Reference proteome</keyword>
<dbReference type="AlphaFoldDB" id="A0A2H3CRP6"/>
<protein>
    <submittedName>
        <fullName evidence="1">Uncharacterized protein</fullName>
    </submittedName>
</protein>